<evidence type="ECO:0008006" key="4">
    <source>
        <dbReference type="Google" id="ProtNLM"/>
    </source>
</evidence>
<feature type="signal peptide" evidence="1">
    <location>
        <begin position="1"/>
        <end position="22"/>
    </location>
</feature>
<keyword evidence="1" id="KW-0732">Signal</keyword>
<evidence type="ECO:0000313" key="2">
    <source>
        <dbReference type="EMBL" id="KIZ47145.1"/>
    </source>
</evidence>
<proteinExistence type="predicted"/>
<comment type="caution">
    <text evidence="2">The sequence shown here is derived from an EMBL/GenBank/DDBJ whole genome shotgun (WGS) entry which is preliminary data.</text>
</comment>
<protein>
    <recommendedName>
        <fullName evidence="4">UrcA family protein</fullName>
    </recommendedName>
</protein>
<evidence type="ECO:0000313" key="3">
    <source>
        <dbReference type="Proteomes" id="UP000032515"/>
    </source>
</evidence>
<reference evidence="2 3" key="1">
    <citation type="submission" date="2014-11" db="EMBL/GenBank/DDBJ databases">
        <title>Genomics and ecophysiology of heterotrophic nitrogen fixing bacteria isolated from estuarine surface water.</title>
        <authorList>
            <person name="Bentzon-Tilia M."/>
            <person name="Severin I."/>
            <person name="Hansen L.H."/>
            <person name="Riemann L."/>
        </authorList>
    </citation>
    <scope>NUCLEOTIDE SEQUENCE [LARGE SCALE GENOMIC DNA]</scope>
    <source>
        <strain evidence="2 3">BAL398</strain>
    </source>
</reference>
<gene>
    <name evidence="2" type="ORF">OO17_05525</name>
</gene>
<accession>A0A0D7F2X1</accession>
<dbReference type="PATRIC" id="fig|1076.23.peg.226"/>
<feature type="chain" id="PRO_5002319799" description="UrcA family protein" evidence="1">
    <location>
        <begin position="23"/>
        <end position="122"/>
    </location>
</feature>
<dbReference type="AlphaFoldDB" id="A0A0D7F2X1"/>
<name>A0A0D7F2X1_RHOPL</name>
<dbReference type="Proteomes" id="UP000032515">
    <property type="component" value="Unassembled WGS sequence"/>
</dbReference>
<organism evidence="2 3">
    <name type="scientific">Rhodopseudomonas palustris</name>
    <dbReference type="NCBI Taxonomy" id="1076"/>
    <lineage>
        <taxon>Bacteria</taxon>
        <taxon>Pseudomonadati</taxon>
        <taxon>Pseudomonadota</taxon>
        <taxon>Alphaproteobacteria</taxon>
        <taxon>Hyphomicrobiales</taxon>
        <taxon>Nitrobacteraceae</taxon>
        <taxon>Rhodopseudomonas</taxon>
    </lineage>
</organism>
<dbReference type="EMBL" id="JXXE01000105">
    <property type="protein sequence ID" value="KIZ47145.1"/>
    <property type="molecule type" value="Genomic_DNA"/>
</dbReference>
<evidence type="ECO:0000256" key="1">
    <source>
        <dbReference type="SAM" id="SignalP"/>
    </source>
</evidence>
<sequence>MRPFQYLIAGAAGLLLVGPAVAQRVGAEHNAPPQQSVQVQTNISLFVEDVGGTSEDAEKLRYQIRRRIYEMAAHECDLLREVIAKDCRLETVTSNIRQRSGQRPQQDGYDINGSLRLQITLK</sequence>